<accession>A0AC61SCS4</accession>
<evidence type="ECO:0000313" key="1">
    <source>
        <dbReference type="EMBL" id="TKY92509.1"/>
    </source>
</evidence>
<gene>
    <name evidence="1" type="ORF">C5S46_00260</name>
</gene>
<reference evidence="1" key="1">
    <citation type="submission" date="2018-09" db="EMBL/GenBank/DDBJ databases">
        <title>A genomic encyclopedia of anaerobic methanotrophic archaea.</title>
        <authorList>
            <person name="Skennerton C.T."/>
            <person name="Chadwick G.L."/>
            <person name="Laso-Perez R."/>
            <person name="Leu A.O."/>
            <person name="Speth D.R."/>
            <person name="Yu H."/>
            <person name="Morgan-Lang C."/>
            <person name="Hatzenpichler R."/>
            <person name="Goudeau D."/>
            <person name="Malmstrom R."/>
            <person name="Woyke T."/>
            <person name="Hallam S."/>
            <person name="Tyson G.W."/>
            <person name="Wegener G."/>
            <person name="Boetius A."/>
            <person name="Orphan V.J."/>
        </authorList>
    </citation>
    <scope>NUCLEOTIDE SEQUENCE</scope>
    <source>
        <strain evidence="1">CONS3730D10UFb2</strain>
    </source>
</reference>
<dbReference type="EMBL" id="QYBA01000007">
    <property type="protein sequence ID" value="TKY92509.1"/>
    <property type="molecule type" value="Genomic_DNA"/>
</dbReference>
<protein>
    <submittedName>
        <fullName evidence="1">Cobalamin biosynthesis protein</fullName>
    </submittedName>
</protein>
<sequence length="311" mass="34685">MNIPDFFFSPCTEVLLLAIILDIIFQEPPGAIHPVVWMGKGIRYLQELPFSNKKIHGIFLVVVMIFTSFIVGIIIVITAQMLPETISLLILAFFLKSTFSFRMLLGTGWNIMNLINSKKSLKAQEELRALVSRDTTGLDKPHMVCAVIESISENFVDTILSPLLYYLILGVPGALAYKSVNTLDSMVGYKNTEFIELGWASAKLDDVLNWIPARLSLIFITLASFFGGNPKNTITVCIRDRTLTSSPNSGWPMAATSGALSIQLEKPGEYKIGREFVLPDTKDIENVIKLITIASMIIYLMLVIIDNPFMR</sequence>
<proteinExistence type="predicted"/>
<evidence type="ECO:0000313" key="2">
    <source>
        <dbReference type="Proteomes" id="UP000315423"/>
    </source>
</evidence>
<name>A0AC61SCS4_9EURY</name>
<dbReference type="Proteomes" id="UP000315423">
    <property type="component" value="Unassembled WGS sequence"/>
</dbReference>
<organism evidence="1 2">
    <name type="scientific">Candidatus Methanomarinus sp</name>
    <dbReference type="NCBI Taxonomy" id="3386244"/>
    <lineage>
        <taxon>Archaea</taxon>
        <taxon>Methanobacteriati</taxon>
        <taxon>Methanobacteriota</taxon>
        <taxon>Stenosarchaea group</taxon>
        <taxon>Methanomicrobia</taxon>
        <taxon>Methanosarcinales</taxon>
        <taxon>ANME-2 cluster</taxon>
        <taxon>Candidatus Methanocomedenaceae</taxon>
        <taxon>Candidatus Methanomarinus</taxon>
    </lineage>
</organism>
<comment type="caution">
    <text evidence="1">The sequence shown here is derived from an EMBL/GenBank/DDBJ whole genome shotgun (WGS) entry which is preliminary data.</text>
</comment>